<proteinExistence type="predicted"/>
<sequence length="131" mass="15373">MKTFKLRYFLKAFTKVASCWASHFMQTAFWVIFADLPKLETAAQRQRNVPSKSRRIICSISMNYVFKKPLIKMLSSEVRKIIKEKMDSLSEFLTCLENIESFPLQTTECTFCCIAEPFSLLYFLLSFVIRL</sequence>
<protein>
    <submittedName>
        <fullName evidence="1">Uncharacterized protein</fullName>
    </submittedName>
</protein>
<accession>A0A0X3P6V2</accession>
<evidence type="ECO:0000313" key="1">
    <source>
        <dbReference type="EMBL" id="JAP47684.1"/>
    </source>
</evidence>
<dbReference type="AlphaFoldDB" id="A0A0X3P6V2"/>
<dbReference type="EMBL" id="GEEE01015541">
    <property type="protein sequence ID" value="JAP47684.1"/>
    <property type="molecule type" value="Transcribed_RNA"/>
</dbReference>
<organism evidence="1">
    <name type="scientific">Schistocephalus solidus</name>
    <name type="common">Tapeworm</name>
    <dbReference type="NCBI Taxonomy" id="70667"/>
    <lineage>
        <taxon>Eukaryota</taxon>
        <taxon>Metazoa</taxon>
        <taxon>Spiralia</taxon>
        <taxon>Lophotrochozoa</taxon>
        <taxon>Platyhelminthes</taxon>
        <taxon>Cestoda</taxon>
        <taxon>Eucestoda</taxon>
        <taxon>Diphyllobothriidea</taxon>
        <taxon>Diphyllobothriidae</taxon>
        <taxon>Schistocephalus</taxon>
    </lineage>
</organism>
<name>A0A0X3P6V2_SCHSO</name>
<gene>
    <name evidence="1" type="ORF">TR99384</name>
</gene>
<reference evidence="1" key="1">
    <citation type="submission" date="2016-01" db="EMBL/GenBank/DDBJ databases">
        <title>Reference transcriptome for the parasite Schistocephalus solidus: insights into the molecular evolution of parasitism.</title>
        <authorList>
            <person name="Hebert F.O."/>
            <person name="Grambauer S."/>
            <person name="Barber I."/>
            <person name="Landry C.R."/>
            <person name="Aubin-Horth N."/>
        </authorList>
    </citation>
    <scope>NUCLEOTIDE SEQUENCE</scope>
</reference>